<evidence type="ECO:0000313" key="6">
    <source>
        <dbReference type="EMBL" id="TQM91637.1"/>
    </source>
</evidence>
<feature type="domain" description="Glycine zipper 2TM" evidence="5">
    <location>
        <begin position="27"/>
        <end position="65"/>
    </location>
</feature>
<evidence type="ECO:0000313" key="7">
    <source>
        <dbReference type="Proteomes" id="UP000320582"/>
    </source>
</evidence>
<comment type="similarity">
    <text evidence="2">Belongs to the rickettsiale 17 kDa surface antigen family.</text>
</comment>
<dbReference type="GO" id="GO:0009279">
    <property type="term" value="C:cell outer membrane"/>
    <property type="evidence" value="ECO:0007669"/>
    <property type="project" value="UniProtKB-SubCell"/>
</dbReference>
<evidence type="ECO:0000256" key="1">
    <source>
        <dbReference type="ARBA" id="ARBA00004459"/>
    </source>
</evidence>
<dbReference type="AlphaFoldDB" id="A0A543K991"/>
<keyword evidence="4" id="KW-0449">Lipoprotein</keyword>
<dbReference type="InterPro" id="IPR008816">
    <property type="entry name" value="Gly_zipper_2TM_dom"/>
</dbReference>
<dbReference type="Pfam" id="PF05433">
    <property type="entry name" value="Rick_17kDa_Anti"/>
    <property type="match status" value="1"/>
</dbReference>
<gene>
    <name evidence="6" type="ORF">BD293_0212</name>
</gene>
<sequence>MKKLSVMALFAASLAVVTGCTNDPQINAATGALTGAAVGTQIGSGSGRTAAILGGAAVGTVVGANAPTY</sequence>
<dbReference type="EMBL" id="VFPT01000001">
    <property type="protein sequence ID" value="TQM91637.1"/>
    <property type="molecule type" value="Genomic_DNA"/>
</dbReference>
<evidence type="ECO:0000256" key="3">
    <source>
        <dbReference type="ARBA" id="ARBA00015281"/>
    </source>
</evidence>
<name>A0A543K991_9RHOB</name>
<keyword evidence="7" id="KW-1185">Reference proteome</keyword>
<organism evidence="6 7">
    <name type="scientific">Roseinatronobacter monicus</name>
    <dbReference type="NCBI Taxonomy" id="393481"/>
    <lineage>
        <taxon>Bacteria</taxon>
        <taxon>Pseudomonadati</taxon>
        <taxon>Pseudomonadota</taxon>
        <taxon>Alphaproteobacteria</taxon>
        <taxon>Rhodobacterales</taxon>
        <taxon>Paracoccaceae</taxon>
        <taxon>Roseinatronobacter</taxon>
    </lineage>
</organism>
<accession>A0A543K991</accession>
<dbReference type="PROSITE" id="PS51257">
    <property type="entry name" value="PROKAR_LIPOPROTEIN"/>
    <property type="match status" value="1"/>
</dbReference>
<evidence type="ECO:0000256" key="4">
    <source>
        <dbReference type="ARBA" id="ARBA00023288"/>
    </source>
</evidence>
<evidence type="ECO:0000256" key="2">
    <source>
        <dbReference type="ARBA" id="ARBA00008681"/>
    </source>
</evidence>
<evidence type="ECO:0000259" key="5">
    <source>
        <dbReference type="Pfam" id="PF05433"/>
    </source>
</evidence>
<protein>
    <recommendedName>
        <fullName evidence="3">17 kDa surface antigen</fullName>
    </recommendedName>
</protein>
<dbReference type="RefSeq" id="WP_142079410.1">
    <property type="nucleotide sequence ID" value="NZ_VFPT01000001.1"/>
</dbReference>
<comment type="subcellular location">
    <subcellularLocation>
        <location evidence="1">Cell outer membrane</location>
        <topology evidence="1">Lipid-anchor</topology>
    </subcellularLocation>
</comment>
<comment type="caution">
    <text evidence="6">The sequence shown here is derived from an EMBL/GenBank/DDBJ whole genome shotgun (WGS) entry which is preliminary data.</text>
</comment>
<reference evidence="6 7" key="1">
    <citation type="submission" date="2019-06" db="EMBL/GenBank/DDBJ databases">
        <title>Genomic Encyclopedia of Archaeal and Bacterial Type Strains, Phase II (KMG-II): from individual species to whole genera.</title>
        <authorList>
            <person name="Goeker M."/>
        </authorList>
    </citation>
    <scope>NUCLEOTIDE SEQUENCE [LARGE SCALE GENOMIC DNA]</scope>
    <source>
        <strain evidence="6 7">DSM 18423</strain>
    </source>
</reference>
<dbReference type="Proteomes" id="UP000320582">
    <property type="component" value="Unassembled WGS sequence"/>
</dbReference>
<proteinExistence type="inferred from homology"/>